<sequence>MNGLTGKLYRASEFIMNMAYLNILWIGSTLLGGIVFGWAPSTVALFTVIRKWIMKDANLSIYRTYKEAFKKEFLKANGLGLIMAAVGLILTINIQYFVNQVGILFFTLKFFTFFIVIIYLATALILFPLYVQYELPFFQYLNKAVMIGFVKPIWTLILIAGFFVTSFILLTLPGVIPFFGVSLCSYILMAIAFQTFHSYEKSMKSAEHFIEHSV</sequence>
<organism evidence="2 3">
    <name type="scientific">Lederbergia lenta</name>
    <name type="common">Bacillus lentus</name>
    <dbReference type="NCBI Taxonomy" id="1467"/>
    <lineage>
        <taxon>Bacteria</taxon>
        <taxon>Bacillati</taxon>
        <taxon>Bacillota</taxon>
        <taxon>Bacilli</taxon>
        <taxon>Bacillales</taxon>
        <taxon>Bacillaceae</taxon>
        <taxon>Lederbergia</taxon>
    </lineage>
</organism>
<keyword evidence="1" id="KW-0812">Transmembrane</keyword>
<feature type="transmembrane region" description="Helical" evidence="1">
    <location>
        <begin position="20"/>
        <end position="49"/>
    </location>
</feature>
<proteinExistence type="predicted"/>
<evidence type="ECO:0000313" key="2">
    <source>
        <dbReference type="EMBL" id="SQI59062.1"/>
    </source>
</evidence>
<feature type="transmembrane region" description="Helical" evidence="1">
    <location>
        <begin position="152"/>
        <end position="170"/>
    </location>
</feature>
<dbReference type="Proteomes" id="UP000249134">
    <property type="component" value="Chromosome 1"/>
</dbReference>
<dbReference type="EMBL" id="LS483476">
    <property type="protein sequence ID" value="SQI59062.1"/>
    <property type="molecule type" value="Genomic_DNA"/>
</dbReference>
<accession>A0A2X4WK05</accession>
<evidence type="ECO:0000313" key="3">
    <source>
        <dbReference type="Proteomes" id="UP000249134"/>
    </source>
</evidence>
<keyword evidence="1" id="KW-0472">Membrane</keyword>
<dbReference type="STRING" id="1348624.GCA_001591545_01371"/>
<dbReference type="InterPro" id="IPR006938">
    <property type="entry name" value="DUF624"/>
</dbReference>
<dbReference type="RefSeq" id="WP_066138761.1">
    <property type="nucleotide sequence ID" value="NZ_CBCSGM010000001.1"/>
</dbReference>
<evidence type="ECO:0000256" key="1">
    <source>
        <dbReference type="SAM" id="Phobius"/>
    </source>
</evidence>
<dbReference type="Pfam" id="PF04854">
    <property type="entry name" value="DUF624"/>
    <property type="match status" value="1"/>
</dbReference>
<keyword evidence="3" id="KW-1185">Reference proteome</keyword>
<gene>
    <name evidence="2" type="ORF">NCTC4824_02320</name>
</gene>
<dbReference type="AlphaFoldDB" id="A0A2X4WK05"/>
<protein>
    <submittedName>
        <fullName evidence="2">Putative integral inner membrane protein</fullName>
    </submittedName>
</protein>
<feature type="transmembrane region" description="Helical" evidence="1">
    <location>
        <begin position="79"/>
        <end position="98"/>
    </location>
</feature>
<name>A0A2X4WK05_LEDLE</name>
<dbReference type="KEGG" id="blen:NCTC4824_02320"/>
<reference evidence="2 3" key="1">
    <citation type="submission" date="2018-06" db="EMBL/GenBank/DDBJ databases">
        <authorList>
            <consortium name="Pathogen Informatics"/>
            <person name="Doyle S."/>
        </authorList>
    </citation>
    <scope>NUCLEOTIDE SEQUENCE [LARGE SCALE GENOMIC DNA]</scope>
    <source>
        <strain evidence="2 3">NCTC4824</strain>
    </source>
</reference>
<keyword evidence="1" id="KW-1133">Transmembrane helix</keyword>
<feature type="transmembrane region" description="Helical" evidence="1">
    <location>
        <begin position="176"/>
        <end position="196"/>
    </location>
</feature>
<feature type="transmembrane region" description="Helical" evidence="1">
    <location>
        <begin position="110"/>
        <end position="131"/>
    </location>
</feature>